<accession>A0A5P1EN53</accession>
<feature type="region of interest" description="Disordered" evidence="1">
    <location>
        <begin position="100"/>
        <end position="120"/>
    </location>
</feature>
<evidence type="ECO:0000256" key="1">
    <source>
        <dbReference type="SAM" id="MobiDB-lite"/>
    </source>
</evidence>
<dbReference type="EMBL" id="CM007386">
    <property type="protein sequence ID" value="ONK67234.1"/>
    <property type="molecule type" value="Genomic_DNA"/>
</dbReference>
<dbReference type="Gramene" id="ONK67234">
    <property type="protein sequence ID" value="ONK67234"/>
    <property type="gene ID" value="A4U43_C06F18030"/>
</dbReference>
<evidence type="ECO:0000313" key="3">
    <source>
        <dbReference type="Proteomes" id="UP000243459"/>
    </source>
</evidence>
<dbReference type="AlphaFoldDB" id="A0A5P1EN53"/>
<evidence type="ECO:0000313" key="2">
    <source>
        <dbReference type="EMBL" id="ONK67234.1"/>
    </source>
</evidence>
<organism evidence="2 3">
    <name type="scientific">Asparagus officinalis</name>
    <name type="common">Garden asparagus</name>
    <dbReference type="NCBI Taxonomy" id="4686"/>
    <lineage>
        <taxon>Eukaryota</taxon>
        <taxon>Viridiplantae</taxon>
        <taxon>Streptophyta</taxon>
        <taxon>Embryophyta</taxon>
        <taxon>Tracheophyta</taxon>
        <taxon>Spermatophyta</taxon>
        <taxon>Magnoliopsida</taxon>
        <taxon>Liliopsida</taxon>
        <taxon>Asparagales</taxon>
        <taxon>Asparagaceae</taxon>
        <taxon>Asparagoideae</taxon>
        <taxon>Asparagus</taxon>
    </lineage>
</organism>
<keyword evidence="3" id="KW-1185">Reference proteome</keyword>
<sequence length="120" mass="12717">MRGTSRISSMAFSPIFTATGSSTRSPTTSAILRVSCYLRGKIDSTLLMQLTKAMFSDLPPSPTSDDVFMHIVLCLSDKIPAELFGEVLALIDLDTSAQAGLAGGSNSGVQRRDIDDDNGS</sequence>
<reference evidence="3" key="1">
    <citation type="journal article" date="2017" name="Nat. Commun.">
        <title>The asparagus genome sheds light on the origin and evolution of a young Y chromosome.</title>
        <authorList>
            <person name="Harkess A."/>
            <person name="Zhou J."/>
            <person name="Xu C."/>
            <person name="Bowers J.E."/>
            <person name="Van der Hulst R."/>
            <person name="Ayyampalayam S."/>
            <person name="Mercati F."/>
            <person name="Riccardi P."/>
            <person name="McKain M.R."/>
            <person name="Kakrana A."/>
            <person name="Tang H."/>
            <person name="Ray J."/>
            <person name="Groenendijk J."/>
            <person name="Arikit S."/>
            <person name="Mathioni S.M."/>
            <person name="Nakano M."/>
            <person name="Shan H."/>
            <person name="Telgmann-Rauber A."/>
            <person name="Kanno A."/>
            <person name="Yue Z."/>
            <person name="Chen H."/>
            <person name="Li W."/>
            <person name="Chen Y."/>
            <person name="Xu X."/>
            <person name="Zhang Y."/>
            <person name="Luo S."/>
            <person name="Chen H."/>
            <person name="Gao J."/>
            <person name="Mao Z."/>
            <person name="Pires J.C."/>
            <person name="Luo M."/>
            <person name="Kudrna D."/>
            <person name="Wing R.A."/>
            <person name="Meyers B.C."/>
            <person name="Yi K."/>
            <person name="Kong H."/>
            <person name="Lavrijsen P."/>
            <person name="Sunseri F."/>
            <person name="Falavigna A."/>
            <person name="Ye Y."/>
            <person name="Leebens-Mack J.H."/>
            <person name="Chen G."/>
        </authorList>
    </citation>
    <scope>NUCLEOTIDE SEQUENCE [LARGE SCALE GENOMIC DNA]</scope>
    <source>
        <strain evidence="3">cv. DH0086</strain>
    </source>
</reference>
<protein>
    <submittedName>
        <fullName evidence="2">Uncharacterized protein</fullName>
    </submittedName>
</protein>
<gene>
    <name evidence="2" type="ORF">A4U43_C06F18030</name>
</gene>
<dbReference type="Proteomes" id="UP000243459">
    <property type="component" value="Chromosome 6"/>
</dbReference>
<name>A0A5P1EN53_ASPOF</name>
<proteinExistence type="predicted"/>